<evidence type="ECO:0000313" key="1">
    <source>
        <dbReference type="EMBL" id="CAG7724751.1"/>
    </source>
</evidence>
<proteinExistence type="predicted"/>
<dbReference type="AlphaFoldDB" id="A0A8J2JRF0"/>
<name>A0A8J2JRF0_9HEXA</name>
<reference evidence="1" key="1">
    <citation type="submission" date="2021-06" db="EMBL/GenBank/DDBJ databases">
        <authorList>
            <person name="Hodson N. C."/>
            <person name="Mongue J. A."/>
            <person name="Jaron S. K."/>
        </authorList>
    </citation>
    <scope>NUCLEOTIDE SEQUENCE</scope>
</reference>
<keyword evidence="2" id="KW-1185">Reference proteome</keyword>
<organism evidence="1 2">
    <name type="scientific">Allacma fusca</name>
    <dbReference type="NCBI Taxonomy" id="39272"/>
    <lineage>
        <taxon>Eukaryota</taxon>
        <taxon>Metazoa</taxon>
        <taxon>Ecdysozoa</taxon>
        <taxon>Arthropoda</taxon>
        <taxon>Hexapoda</taxon>
        <taxon>Collembola</taxon>
        <taxon>Symphypleona</taxon>
        <taxon>Sminthuridae</taxon>
        <taxon>Allacma</taxon>
    </lineage>
</organism>
<comment type="caution">
    <text evidence="1">The sequence shown here is derived from an EMBL/GenBank/DDBJ whole genome shotgun (WGS) entry which is preliminary data.</text>
</comment>
<evidence type="ECO:0000313" key="2">
    <source>
        <dbReference type="Proteomes" id="UP000708208"/>
    </source>
</evidence>
<protein>
    <submittedName>
        <fullName evidence="1">Uncharacterized protein</fullName>
    </submittedName>
</protein>
<feature type="non-terminal residue" evidence="1">
    <location>
        <position position="1"/>
    </location>
</feature>
<dbReference type="EMBL" id="CAJVCH010113411">
    <property type="protein sequence ID" value="CAG7724751.1"/>
    <property type="molecule type" value="Genomic_DNA"/>
</dbReference>
<gene>
    <name evidence="1" type="ORF">AFUS01_LOCUS13751</name>
</gene>
<sequence length="34" mass="4007">ISSKNNFENNKLKPPRIFKKSVQRLILVTTNTYN</sequence>
<dbReference type="Proteomes" id="UP000708208">
    <property type="component" value="Unassembled WGS sequence"/>
</dbReference>
<accession>A0A8J2JRF0</accession>